<name>A0A2P8GSR7_9MICO</name>
<reference evidence="1 2" key="1">
    <citation type="submission" date="2018-03" db="EMBL/GenBank/DDBJ databases">
        <title>Genomic Encyclopedia of Archaeal and Bacterial Type Strains, Phase II (KMG-II): from individual species to whole genera.</title>
        <authorList>
            <person name="Goeker M."/>
        </authorList>
    </citation>
    <scope>NUCLEOTIDE SEQUENCE [LARGE SCALE GENOMIC DNA]</scope>
    <source>
        <strain evidence="1 2">DSM 21548</strain>
    </source>
</reference>
<sequence length="88" mass="10537">MSHPYRVPANFKRRYKKKTEEMRSAIDECILRLVENPRHPGLQTHKMKGVDGVWEAYIDKANRITFHWDKGTIVLRNNCNHDMLYRNP</sequence>
<evidence type="ECO:0000313" key="1">
    <source>
        <dbReference type="EMBL" id="PSL37001.1"/>
    </source>
</evidence>
<organism evidence="1 2">
    <name type="scientific">Labedella gwakjiensis</name>
    <dbReference type="NCBI Taxonomy" id="390269"/>
    <lineage>
        <taxon>Bacteria</taxon>
        <taxon>Bacillati</taxon>
        <taxon>Actinomycetota</taxon>
        <taxon>Actinomycetes</taxon>
        <taxon>Micrococcales</taxon>
        <taxon>Microbacteriaceae</taxon>
        <taxon>Labedella</taxon>
    </lineage>
</organism>
<dbReference type="SUPFAM" id="SSF143011">
    <property type="entry name" value="RelE-like"/>
    <property type="match status" value="1"/>
</dbReference>
<dbReference type="InterPro" id="IPR035093">
    <property type="entry name" value="RelE/ParE_toxin_dom_sf"/>
</dbReference>
<comment type="caution">
    <text evidence="1">The sequence shown here is derived from an EMBL/GenBank/DDBJ whole genome shotgun (WGS) entry which is preliminary data.</text>
</comment>
<evidence type="ECO:0008006" key="3">
    <source>
        <dbReference type="Google" id="ProtNLM"/>
    </source>
</evidence>
<dbReference type="Proteomes" id="UP000241203">
    <property type="component" value="Unassembled WGS sequence"/>
</dbReference>
<proteinExistence type="predicted"/>
<gene>
    <name evidence="1" type="ORF">CLV49_0604</name>
</gene>
<dbReference type="AlphaFoldDB" id="A0A2P8GSR7"/>
<dbReference type="Gene3D" id="3.30.2310.20">
    <property type="entry name" value="RelE-like"/>
    <property type="match status" value="1"/>
</dbReference>
<dbReference type="EMBL" id="PYAU01000001">
    <property type="protein sequence ID" value="PSL37001.1"/>
    <property type="molecule type" value="Genomic_DNA"/>
</dbReference>
<protein>
    <recommendedName>
        <fullName evidence="3">Cytotoxin</fullName>
    </recommendedName>
</protein>
<accession>A0A2P8GSR7</accession>
<evidence type="ECO:0000313" key="2">
    <source>
        <dbReference type="Proteomes" id="UP000241203"/>
    </source>
</evidence>